<keyword evidence="4" id="KW-1185">Reference proteome</keyword>
<name>A0A0W1A4J1_9GAMM</name>
<keyword evidence="1" id="KW-1133">Transmembrane helix</keyword>
<organism evidence="3 4">
    <name type="scientific">Legionella waltersii</name>
    <dbReference type="NCBI Taxonomy" id="66969"/>
    <lineage>
        <taxon>Bacteria</taxon>
        <taxon>Pseudomonadati</taxon>
        <taxon>Pseudomonadota</taxon>
        <taxon>Gammaproteobacteria</taxon>
        <taxon>Legionellales</taxon>
        <taxon>Legionellaceae</taxon>
        <taxon>Legionella</taxon>
    </lineage>
</organism>
<dbReference type="Proteomes" id="UP000054729">
    <property type="component" value="Unassembled WGS sequence"/>
</dbReference>
<feature type="transmembrane region" description="Helical" evidence="1">
    <location>
        <begin position="98"/>
        <end position="116"/>
    </location>
</feature>
<gene>
    <name evidence="3" type="ORF">Lwal_2012</name>
</gene>
<evidence type="ECO:0000259" key="2">
    <source>
        <dbReference type="Pfam" id="PF16963"/>
    </source>
</evidence>
<evidence type="ECO:0000256" key="1">
    <source>
        <dbReference type="SAM" id="Phobius"/>
    </source>
</evidence>
<evidence type="ECO:0000313" key="4">
    <source>
        <dbReference type="Proteomes" id="UP000054729"/>
    </source>
</evidence>
<sequence>MKFEKDFALVYFKRRENKRMLIETIIASLVVGIFVFFLGADNPFSFRTDGFPWMILFPMFFALFYNTSFGLLSLAILWMIYGFKPDHLSIATLPMQEYIVGSFSVTALAGLFSTYWQRVISHDEHLNDYLRNHLEDLSKDYYLLKLSHERLEHAYITKPLSFRGAIHSLKSELAGDSMILNQETGLKLLTISSQYCLISNAILVLRDPQTNTLSQIASLGMSFELNTNDPLVQEVINTGTTHFVAVNQLSSHFKSEYLAVIPLLDDEKKTVGLTVIKDMPFWLLTEENMTALSVFASVIMLHMPYSNKILDLFSLFPHMEQGFLRELYLLRKLKKYHNIDSVLSALVVPVGAYQEQIVYGLKQSVRSLDYIVTLPYTDKVFVVMLLPLTPIAGAYGYESRLEEWIKNEFGLKLYEKGLLFRYRMLNSDKAYVQLQQFIEELSNECN</sequence>
<dbReference type="InterPro" id="IPR029016">
    <property type="entry name" value="GAF-like_dom_sf"/>
</dbReference>
<dbReference type="InterPro" id="IPR031583">
    <property type="entry name" value="PelD_GGDEF"/>
</dbReference>
<protein>
    <recommendedName>
        <fullName evidence="2">PelD GGDEF domain-containing protein</fullName>
    </recommendedName>
</protein>
<feature type="domain" description="PelD GGDEF" evidence="2">
    <location>
        <begin position="318"/>
        <end position="440"/>
    </location>
</feature>
<dbReference type="EMBL" id="LNZB01000051">
    <property type="protein sequence ID" value="KTD76290.1"/>
    <property type="molecule type" value="Genomic_DNA"/>
</dbReference>
<dbReference type="Pfam" id="PF16963">
    <property type="entry name" value="PelD_GGDEF"/>
    <property type="match status" value="1"/>
</dbReference>
<reference evidence="3 4" key="1">
    <citation type="submission" date="2015-11" db="EMBL/GenBank/DDBJ databases">
        <title>Genomic analysis of 38 Legionella species identifies large and diverse effector repertoires.</title>
        <authorList>
            <person name="Burstein D."/>
            <person name="Amaro F."/>
            <person name="Zusman T."/>
            <person name="Lifshitz Z."/>
            <person name="Cohen O."/>
            <person name="Gilbert J.A."/>
            <person name="Pupko T."/>
            <person name="Shuman H.A."/>
            <person name="Segal G."/>
        </authorList>
    </citation>
    <scope>NUCLEOTIDE SEQUENCE [LARGE SCALE GENOMIC DNA]</scope>
    <source>
        <strain evidence="3 4">ATCC 51914</strain>
    </source>
</reference>
<dbReference type="OrthoDB" id="5442761at2"/>
<keyword evidence="1" id="KW-0812">Transmembrane</keyword>
<dbReference type="STRING" id="66969.Lwal_2012"/>
<keyword evidence="1" id="KW-0472">Membrane</keyword>
<dbReference type="AlphaFoldDB" id="A0A0W1A4J1"/>
<dbReference type="Gene3D" id="3.30.70.2880">
    <property type="match status" value="1"/>
</dbReference>
<dbReference type="RefSeq" id="WP_058480662.1">
    <property type="nucleotide sequence ID" value="NZ_CAAAIQ010000020.1"/>
</dbReference>
<comment type="caution">
    <text evidence="3">The sequence shown here is derived from an EMBL/GenBank/DDBJ whole genome shotgun (WGS) entry which is preliminary data.</text>
</comment>
<dbReference type="InterPro" id="IPR038367">
    <property type="entry name" value="PelD_GGDEF_sf"/>
</dbReference>
<dbReference type="PATRIC" id="fig|66969.6.peg.2194"/>
<evidence type="ECO:0000313" key="3">
    <source>
        <dbReference type="EMBL" id="KTD76290.1"/>
    </source>
</evidence>
<feature type="transmembrane region" description="Helical" evidence="1">
    <location>
        <begin position="51"/>
        <end position="77"/>
    </location>
</feature>
<proteinExistence type="predicted"/>
<feature type="transmembrane region" description="Helical" evidence="1">
    <location>
        <begin position="20"/>
        <end position="39"/>
    </location>
</feature>
<accession>A0A0W1A4J1</accession>
<dbReference type="Gene3D" id="3.30.450.40">
    <property type="match status" value="1"/>
</dbReference>